<dbReference type="FunFam" id="1.10.3720.10:FF:000033">
    <property type="entry name" value="Polar amino acid ABC transporter permease"/>
    <property type="match status" value="1"/>
</dbReference>
<dbReference type="GO" id="GO:0043190">
    <property type="term" value="C:ATP-binding cassette (ABC) transporter complex"/>
    <property type="evidence" value="ECO:0007669"/>
    <property type="project" value="InterPro"/>
</dbReference>
<dbReference type="InterPro" id="IPR000515">
    <property type="entry name" value="MetI-like"/>
</dbReference>
<dbReference type="SUPFAM" id="SSF161098">
    <property type="entry name" value="MetI-like"/>
    <property type="match status" value="1"/>
</dbReference>
<dbReference type="InterPro" id="IPR035906">
    <property type="entry name" value="MetI-like_sf"/>
</dbReference>
<proteinExistence type="inferred from homology"/>
<dbReference type="AlphaFoldDB" id="A0A7C3RJR5"/>
<evidence type="ECO:0000256" key="8">
    <source>
        <dbReference type="ARBA" id="ARBA00022970"/>
    </source>
</evidence>
<evidence type="ECO:0000256" key="9">
    <source>
        <dbReference type="ARBA" id="ARBA00022989"/>
    </source>
</evidence>
<comment type="subcellular location">
    <subcellularLocation>
        <location evidence="2">Cell inner membrane</location>
        <topology evidence="2">Multi-pass membrane protein</topology>
    </subcellularLocation>
    <subcellularLocation>
        <location evidence="11">Cell membrane</location>
        <topology evidence="11">Multi-pass membrane protein</topology>
    </subcellularLocation>
</comment>
<evidence type="ECO:0000313" key="13">
    <source>
        <dbReference type="EMBL" id="HFX12803.1"/>
    </source>
</evidence>
<keyword evidence="8" id="KW-0029">Amino-acid transport</keyword>
<keyword evidence="10 11" id="KW-0472">Membrane</keyword>
<evidence type="ECO:0000256" key="1">
    <source>
        <dbReference type="ARBA" id="ARBA00003159"/>
    </source>
</evidence>
<dbReference type="InterPro" id="IPR010065">
    <property type="entry name" value="AA_ABC_transptr_permease_3TM"/>
</dbReference>
<feature type="transmembrane region" description="Helical" evidence="11">
    <location>
        <begin position="20"/>
        <end position="43"/>
    </location>
</feature>
<keyword evidence="5 11" id="KW-0813">Transport</keyword>
<dbReference type="Gene3D" id="1.10.3720.10">
    <property type="entry name" value="MetI-like"/>
    <property type="match status" value="1"/>
</dbReference>
<evidence type="ECO:0000256" key="2">
    <source>
        <dbReference type="ARBA" id="ARBA00004429"/>
    </source>
</evidence>
<protein>
    <recommendedName>
        <fullName evidence="4">Putative glutamine transport system permease protein GlnP</fullName>
    </recommendedName>
</protein>
<evidence type="ECO:0000256" key="7">
    <source>
        <dbReference type="ARBA" id="ARBA00022692"/>
    </source>
</evidence>
<comment type="function">
    <text evidence="1">Part of the binding-protein-dependent transport system for glutamine; probably responsible for the translocation of the substrate across the membrane.</text>
</comment>
<gene>
    <name evidence="13" type="ORF">ENW00_01370</name>
</gene>
<evidence type="ECO:0000256" key="11">
    <source>
        <dbReference type="RuleBase" id="RU363032"/>
    </source>
</evidence>
<dbReference type="GO" id="GO:0006865">
    <property type="term" value="P:amino acid transport"/>
    <property type="evidence" value="ECO:0007669"/>
    <property type="project" value="UniProtKB-KW"/>
</dbReference>
<comment type="caution">
    <text evidence="13">The sequence shown here is derived from an EMBL/GenBank/DDBJ whole genome shotgun (WGS) entry which is preliminary data.</text>
</comment>
<sequence>MDFNINIFIESIPYLLRGALVTLRLSIISVGIGVVLGLFIGLARISKKYIFRIPATLYVEVIRGTPLLMQLLIIYYALPSFGINLGAITAAIVGLSINSAAYTGEIFRGGIQSIEKGQMEAARSLGMSYFQAMRYVILPQAFKRILPPLTNEFVSMLKESSLASTLAVTELLRAGREIVAWKANVFSPFLGVTLIYLLMTLPLTRLSMWMEKRLKKGD</sequence>
<accession>A0A7C3RJR5</accession>
<dbReference type="PANTHER" id="PTHR30614:SF20">
    <property type="entry name" value="GLUTAMINE TRANSPORT SYSTEM PERMEASE PROTEIN GLNP"/>
    <property type="match status" value="1"/>
</dbReference>
<organism evidence="13">
    <name type="scientific">Dictyoglomus thermophilum</name>
    <dbReference type="NCBI Taxonomy" id="14"/>
    <lineage>
        <taxon>Bacteria</taxon>
        <taxon>Pseudomonadati</taxon>
        <taxon>Dictyoglomota</taxon>
        <taxon>Dictyoglomia</taxon>
        <taxon>Dictyoglomales</taxon>
        <taxon>Dictyoglomaceae</taxon>
        <taxon>Dictyoglomus</taxon>
    </lineage>
</organism>
<evidence type="ECO:0000256" key="4">
    <source>
        <dbReference type="ARBA" id="ARBA00016506"/>
    </source>
</evidence>
<dbReference type="Pfam" id="PF00528">
    <property type="entry name" value="BPD_transp_1"/>
    <property type="match status" value="1"/>
</dbReference>
<evidence type="ECO:0000256" key="3">
    <source>
        <dbReference type="ARBA" id="ARBA00010072"/>
    </source>
</evidence>
<feature type="transmembrane region" description="Helical" evidence="11">
    <location>
        <begin position="185"/>
        <end position="206"/>
    </location>
</feature>
<dbReference type="GO" id="GO:0022857">
    <property type="term" value="F:transmembrane transporter activity"/>
    <property type="evidence" value="ECO:0007669"/>
    <property type="project" value="InterPro"/>
</dbReference>
<dbReference type="InterPro" id="IPR043429">
    <property type="entry name" value="ArtM/GltK/GlnP/TcyL/YhdX-like"/>
</dbReference>
<dbReference type="NCBIfam" id="TIGR01726">
    <property type="entry name" value="HEQRo_perm_3TM"/>
    <property type="match status" value="1"/>
</dbReference>
<name>A0A7C3RJR5_DICTH</name>
<dbReference type="PROSITE" id="PS50928">
    <property type="entry name" value="ABC_TM1"/>
    <property type="match status" value="1"/>
</dbReference>
<feature type="domain" description="ABC transmembrane type-1" evidence="12">
    <location>
        <begin position="19"/>
        <end position="207"/>
    </location>
</feature>
<keyword evidence="6" id="KW-1003">Cell membrane</keyword>
<comment type="similarity">
    <text evidence="3">Belongs to the binding-protein-dependent transport system permease family. HisMQ subfamily.</text>
</comment>
<dbReference type="EMBL" id="DTIN01000009">
    <property type="protein sequence ID" value="HFX12803.1"/>
    <property type="molecule type" value="Genomic_DNA"/>
</dbReference>
<keyword evidence="9 11" id="KW-1133">Transmembrane helix</keyword>
<dbReference type="PANTHER" id="PTHR30614">
    <property type="entry name" value="MEMBRANE COMPONENT OF AMINO ACID ABC TRANSPORTER"/>
    <property type="match status" value="1"/>
</dbReference>
<dbReference type="CDD" id="cd06261">
    <property type="entry name" value="TM_PBP2"/>
    <property type="match status" value="1"/>
</dbReference>
<evidence type="ECO:0000256" key="6">
    <source>
        <dbReference type="ARBA" id="ARBA00022475"/>
    </source>
</evidence>
<evidence type="ECO:0000256" key="5">
    <source>
        <dbReference type="ARBA" id="ARBA00022448"/>
    </source>
</evidence>
<evidence type="ECO:0000256" key="10">
    <source>
        <dbReference type="ARBA" id="ARBA00023136"/>
    </source>
</evidence>
<keyword evidence="7 11" id="KW-0812">Transmembrane</keyword>
<evidence type="ECO:0000259" key="12">
    <source>
        <dbReference type="PROSITE" id="PS50928"/>
    </source>
</evidence>
<reference evidence="13" key="1">
    <citation type="journal article" date="2020" name="mSystems">
        <title>Genome- and Community-Level Interaction Insights into Carbon Utilization and Element Cycling Functions of Hydrothermarchaeota in Hydrothermal Sediment.</title>
        <authorList>
            <person name="Zhou Z."/>
            <person name="Liu Y."/>
            <person name="Xu W."/>
            <person name="Pan J."/>
            <person name="Luo Z.H."/>
            <person name="Li M."/>
        </authorList>
    </citation>
    <scope>NUCLEOTIDE SEQUENCE [LARGE SCALE GENOMIC DNA]</scope>
    <source>
        <strain evidence="13">SpSt-81</strain>
    </source>
</reference>